<feature type="domain" description="Outer membrane lipoprotein BamD-like" evidence="8">
    <location>
        <begin position="47"/>
        <end position="242"/>
    </location>
</feature>
<proteinExistence type="inferred from homology"/>
<evidence type="ECO:0000256" key="4">
    <source>
        <dbReference type="ARBA" id="ARBA00023237"/>
    </source>
</evidence>
<evidence type="ECO:0000256" key="5">
    <source>
        <dbReference type="ARBA" id="ARBA00023288"/>
    </source>
</evidence>
<organism evidence="9 10">
    <name type="scientific">Peteryoungia desertarenae</name>
    <dbReference type="NCBI Taxonomy" id="1813451"/>
    <lineage>
        <taxon>Bacteria</taxon>
        <taxon>Pseudomonadati</taxon>
        <taxon>Pseudomonadota</taxon>
        <taxon>Alphaproteobacteria</taxon>
        <taxon>Hyphomicrobiales</taxon>
        <taxon>Rhizobiaceae</taxon>
        <taxon>Peteryoungia</taxon>
    </lineage>
</organism>
<evidence type="ECO:0000256" key="1">
    <source>
        <dbReference type="ARBA" id="ARBA00022729"/>
    </source>
</evidence>
<dbReference type="PANTHER" id="PTHR37423">
    <property type="entry name" value="SOLUBLE LYTIC MUREIN TRANSGLYCOSYLASE-RELATED"/>
    <property type="match status" value="1"/>
</dbReference>
<dbReference type="RefSeq" id="WP_138286385.1">
    <property type="nucleotide sequence ID" value="NZ_CP058350.1"/>
</dbReference>
<feature type="chain" id="PRO_5044934841" description="Outer membrane protein assembly factor BamD" evidence="6">
    <location>
        <begin position="30"/>
        <end position="288"/>
    </location>
</feature>
<keyword evidence="5" id="KW-0449">Lipoprotein</keyword>
<keyword evidence="7" id="KW-0802">TPR repeat</keyword>
<keyword evidence="4 6" id="KW-0998">Cell outer membrane</keyword>
<dbReference type="InterPro" id="IPR011990">
    <property type="entry name" value="TPR-like_helical_dom_sf"/>
</dbReference>
<gene>
    <name evidence="6" type="primary">bamD</name>
    <name evidence="9" type="ORF">FE840_015515</name>
</gene>
<comment type="subcellular location">
    <subcellularLocation>
        <location evidence="6">Cell outer membrane</location>
    </subcellularLocation>
</comment>
<keyword evidence="1 6" id="KW-0732">Signal</keyword>
<feature type="signal peptide" evidence="6">
    <location>
        <begin position="1"/>
        <end position="29"/>
    </location>
</feature>
<evidence type="ECO:0000259" key="8">
    <source>
        <dbReference type="Pfam" id="PF13525"/>
    </source>
</evidence>
<dbReference type="SUPFAM" id="SSF48452">
    <property type="entry name" value="TPR-like"/>
    <property type="match status" value="1"/>
</dbReference>
<dbReference type="Proteomes" id="UP000308530">
    <property type="component" value="Chromosome"/>
</dbReference>
<evidence type="ECO:0000256" key="3">
    <source>
        <dbReference type="ARBA" id="ARBA00023139"/>
    </source>
</evidence>
<evidence type="ECO:0000256" key="6">
    <source>
        <dbReference type="HAMAP-Rule" id="MF_00922"/>
    </source>
</evidence>
<dbReference type="NCBIfam" id="TIGR03302">
    <property type="entry name" value="OM_YfiO"/>
    <property type="match status" value="1"/>
</dbReference>
<keyword evidence="3" id="KW-0564">Palmitate</keyword>
<dbReference type="EMBL" id="CP058350">
    <property type="protein sequence ID" value="QLF70836.1"/>
    <property type="molecule type" value="Genomic_DNA"/>
</dbReference>
<evidence type="ECO:0000313" key="10">
    <source>
        <dbReference type="Proteomes" id="UP000308530"/>
    </source>
</evidence>
<dbReference type="InterPro" id="IPR019734">
    <property type="entry name" value="TPR_rpt"/>
</dbReference>
<evidence type="ECO:0000256" key="7">
    <source>
        <dbReference type="PROSITE-ProRule" id="PRU00339"/>
    </source>
</evidence>
<accession>A0ABX6QQH1</accession>
<reference evidence="9 10" key="1">
    <citation type="submission" date="2020-06" db="EMBL/GenBank/DDBJ databases">
        <title>Genome sequence of Rhizobium sp strain ADMK78.</title>
        <authorList>
            <person name="Rahi P."/>
        </authorList>
    </citation>
    <scope>NUCLEOTIDE SEQUENCE [LARGE SCALE GENOMIC DNA]</scope>
    <source>
        <strain evidence="9 10">ADMK78</strain>
    </source>
</reference>
<keyword evidence="2 6" id="KW-0472">Membrane</keyword>
<keyword evidence="10" id="KW-1185">Reference proteome</keyword>
<dbReference type="PROSITE" id="PS50005">
    <property type="entry name" value="TPR"/>
    <property type="match status" value="1"/>
</dbReference>
<dbReference type="Pfam" id="PF13525">
    <property type="entry name" value="YfiO"/>
    <property type="match status" value="1"/>
</dbReference>
<comment type="subunit">
    <text evidence="6">Part of the Bam complex.</text>
</comment>
<feature type="repeat" description="TPR" evidence="7">
    <location>
        <begin position="182"/>
        <end position="215"/>
    </location>
</feature>
<name>A0ABX6QQH1_9HYPH</name>
<protein>
    <recommendedName>
        <fullName evidence="6">Outer membrane protein assembly factor BamD</fullName>
    </recommendedName>
</protein>
<comment type="function">
    <text evidence="6">Part of the outer membrane protein assembly complex, which is involved in assembly and insertion of beta-barrel proteins into the outer membrane.</text>
</comment>
<evidence type="ECO:0000313" key="9">
    <source>
        <dbReference type="EMBL" id="QLF70836.1"/>
    </source>
</evidence>
<dbReference type="PANTHER" id="PTHR37423:SF1">
    <property type="entry name" value="OUTER MEMBRANE PROTEIN ASSEMBLY FACTOR BAMD"/>
    <property type="match status" value="1"/>
</dbReference>
<evidence type="ECO:0000256" key="2">
    <source>
        <dbReference type="ARBA" id="ARBA00023136"/>
    </source>
</evidence>
<dbReference type="HAMAP" id="MF_00922">
    <property type="entry name" value="OM_assembly_BamD"/>
    <property type="match status" value="1"/>
</dbReference>
<comment type="similarity">
    <text evidence="6">Belongs to the BamD family.</text>
</comment>
<dbReference type="CDD" id="cd15830">
    <property type="entry name" value="BamD"/>
    <property type="match status" value="1"/>
</dbReference>
<dbReference type="Gene3D" id="1.25.40.10">
    <property type="entry name" value="Tetratricopeptide repeat domain"/>
    <property type="match status" value="1"/>
</dbReference>
<dbReference type="InterPro" id="IPR039565">
    <property type="entry name" value="BamD-like"/>
</dbReference>
<dbReference type="InterPro" id="IPR017689">
    <property type="entry name" value="BamD"/>
</dbReference>
<sequence length="288" mass="32378" precursor="true">MYQVGSDIVKKAARVASICLMMSFAGVLASCQTDPDIDITKLGVETDPPEVLYNQGLANIKAGNMSEAARKFDAVDAQHPFSDWSRKSLVMSTFTKYRLGRYNEAIATGNRFMSLYPEAEDADYVQYLVGLSHWKQIPTVTQDQRSSVRTIEAMQRVVDNYPNSEYVEDAQVKMRFARDQLAGKEMQVGRYYLERKEYLAAVSRFRTVVEQYPNTNQIEEALARLVEAYFAMGVVQEAQTAAAVLGHNYPDSQWYADSYKLLQSGGLEPRENSGSWIARAGRNLLIGS</sequence>